<sequence>MGIFIRRIDTQQLGKNLNRLAVPIQFLQYIAEIAQGTGVLRPE</sequence>
<dbReference type="AlphaFoldDB" id="A0A1J5PTM2"/>
<organism evidence="1">
    <name type="scientific">mine drainage metagenome</name>
    <dbReference type="NCBI Taxonomy" id="410659"/>
    <lineage>
        <taxon>unclassified sequences</taxon>
        <taxon>metagenomes</taxon>
        <taxon>ecological metagenomes</taxon>
    </lineage>
</organism>
<name>A0A1J5PTM2_9ZZZZ</name>
<reference evidence="1" key="1">
    <citation type="submission" date="2016-10" db="EMBL/GenBank/DDBJ databases">
        <title>Sequence of Gallionella enrichment culture.</title>
        <authorList>
            <person name="Poehlein A."/>
            <person name="Muehling M."/>
            <person name="Daniel R."/>
        </authorList>
    </citation>
    <scope>NUCLEOTIDE SEQUENCE</scope>
</reference>
<gene>
    <name evidence="1" type="ORF">GALL_497760</name>
</gene>
<protein>
    <submittedName>
        <fullName evidence="1">Uncharacterized protein</fullName>
    </submittedName>
</protein>
<accession>A0A1J5PTM2</accession>
<evidence type="ECO:0000313" key="1">
    <source>
        <dbReference type="EMBL" id="OIQ68627.1"/>
    </source>
</evidence>
<proteinExistence type="predicted"/>
<dbReference type="EMBL" id="MLJW01005197">
    <property type="protein sequence ID" value="OIQ68627.1"/>
    <property type="molecule type" value="Genomic_DNA"/>
</dbReference>
<comment type="caution">
    <text evidence="1">The sequence shown here is derived from an EMBL/GenBank/DDBJ whole genome shotgun (WGS) entry which is preliminary data.</text>
</comment>